<dbReference type="EMBL" id="OR575930">
    <property type="protein sequence ID" value="WOZ57427.1"/>
    <property type="molecule type" value="Genomic_DNA"/>
</dbReference>
<evidence type="ECO:0000313" key="1">
    <source>
        <dbReference type="EMBL" id="WOZ57427.1"/>
    </source>
</evidence>
<organism evidence="1 2">
    <name type="scientific">Pseudomonas phage vB_PseuGesM_254</name>
    <dbReference type="NCBI Taxonomy" id="3092638"/>
    <lineage>
        <taxon>Viruses</taxon>
        <taxon>Duplodnaviria</taxon>
        <taxon>Heunggongvirae</taxon>
        <taxon>Uroviricota</taxon>
        <taxon>Caudoviricetes</taxon>
        <taxon>Vandenendeviridae</taxon>
        <taxon>Chemalvirus</taxon>
        <taxon>Chemalvirus PseuGes254</taxon>
    </lineage>
</organism>
<dbReference type="Proteomes" id="UP001305174">
    <property type="component" value="Segment"/>
</dbReference>
<protein>
    <submittedName>
        <fullName evidence="1">Uncharacterized protein</fullName>
    </submittedName>
</protein>
<accession>A0AAX4G6B7</accession>
<keyword evidence="2" id="KW-1185">Reference proteome</keyword>
<evidence type="ECO:0000313" key="2">
    <source>
        <dbReference type="Proteomes" id="UP001305174"/>
    </source>
</evidence>
<name>A0AAX4G6B7_9CAUD</name>
<sequence length="71" mass="8336">MKPDNGCNNCQHYDDGDCRAVPQKYFDSRAGVDVIFYTSTQSHRAGKRHCKDHILTIPLWKTVWDKIRRNK</sequence>
<reference evidence="2" key="1">
    <citation type="submission" date="2024-05" db="EMBL/GenBank/DDBJ databases">
        <authorList>
            <person name="Tikunov A.Y."/>
            <person name="Morozova V.V."/>
            <person name="Kozlova Y.N."/>
            <person name="Tikunova N.V."/>
            <person name="Babkin I.V."/>
        </authorList>
    </citation>
    <scope>NUCLEOTIDE SEQUENCE [LARGE SCALE GENOMIC DNA]</scope>
</reference>
<proteinExistence type="predicted"/>